<keyword evidence="8 10" id="KW-0472">Membrane</keyword>
<comment type="function">
    <text evidence="1">Involved in a late step of protoheme IX synthesis.</text>
</comment>
<dbReference type="UniPathway" id="UPA00252"/>
<evidence type="ECO:0000256" key="4">
    <source>
        <dbReference type="ARBA" id="ARBA00022475"/>
    </source>
</evidence>
<feature type="transmembrane region" description="Helical" evidence="10">
    <location>
        <begin position="45"/>
        <end position="63"/>
    </location>
</feature>
<dbReference type="InterPro" id="IPR010817">
    <property type="entry name" value="HemY_N"/>
</dbReference>
<dbReference type="SUPFAM" id="SSF48452">
    <property type="entry name" value="TPR-like"/>
    <property type="match status" value="1"/>
</dbReference>
<keyword evidence="9" id="KW-0627">Porphyrin biosynthesis</keyword>
<name>A0A2I0CPB4_9PSED</name>
<feature type="domain" description="HemY N-terminal" evidence="11">
    <location>
        <begin position="31"/>
        <end position="136"/>
    </location>
</feature>
<organism evidence="12 13">
    <name type="scientific">Pseudomonas fluvialis</name>
    <dbReference type="NCBI Taxonomy" id="1793966"/>
    <lineage>
        <taxon>Bacteria</taxon>
        <taxon>Pseudomonadati</taxon>
        <taxon>Pseudomonadota</taxon>
        <taxon>Gammaproteobacteria</taxon>
        <taxon>Pseudomonadales</taxon>
        <taxon>Pseudomonadaceae</taxon>
        <taxon>Pseudomonas</taxon>
    </lineage>
</organism>
<evidence type="ECO:0000256" key="8">
    <source>
        <dbReference type="ARBA" id="ARBA00023136"/>
    </source>
</evidence>
<sequence length="411" mass="45777">MKRRLLWGLVLLAGLLGLGYGLWWLISQDPGYVLLAFKGFRYQSSLWAFLALLLVTGLLGWALRRALRLLLLSLGVVNPWSRLHRGRRLRLACEQGLLDLAEGRWQPALRHLRRAAEGSAQPLPYYLGAARAAEEMSDSASAEQLLARARERQPKAELAITLTQADLQAERGDWAAAQATLQQLRDQYPAHPQLLRQLQRVLTQRADWSGLLGLLPDLIKAKALPAAQLQTLQEQAWQGRLLAAGQAGGEALATVQEAWQQLHARERQNPLLLKAYASQLQALGADEEAESVLRTALKRSYTPELVGLYGQLRGRDPGKQLQLAESWLKQTPQDAQLLLCLGRLCLRNQLWGKAREYLEASLQFARQADTCIELARLLASQGDLARSNQLLQEAVQLRGGQWPSLPLPSGH</sequence>
<evidence type="ECO:0000259" key="11">
    <source>
        <dbReference type="Pfam" id="PF07219"/>
    </source>
</evidence>
<evidence type="ECO:0000256" key="6">
    <source>
        <dbReference type="ARBA" id="ARBA00022692"/>
    </source>
</evidence>
<keyword evidence="5" id="KW-0997">Cell inner membrane</keyword>
<gene>
    <name evidence="12" type="ORF">CW360_10565</name>
</gene>
<evidence type="ECO:0000256" key="9">
    <source>
        <dbReference type="ARBA" id="ARBA00023244"/>
    </source>
</evidence>
<proteinExistence type="predicted"/>
<reference evidence="13" key="1">
    <citation type="submission" date="2017-12" db="EMBL/GenBank/DDBJ databases">
        <authorList>
            <person name="Yu X.-Y."/>
        </authorList>
    </citation>
    <scope>NUCLEOTIDE SEQUENCE [LARGE SCALE GENOMIC DNA]</scope>
    <source>
        <strain evidence="13">ZYSR67-Z</strain>
    </source>
</reference>
<evidence type="ECO:0000256" key="1">
    <source>
        <dbReference type="ARBA" id="ARBA00002962"/>
    </source>
</evidence>
<dbReference type="GO" id="GO:0005886">
    <property type="term" value="C:plasma membrane"/>
    <property type="evidence" value="ECO:0007669"/>
    <property type="project" value="UniProtKB-SubCell"/>
</dbReference>
<dbReference type="GO" id="GO:0006779">
    <property type="term" value="P:porphyrin-containing compound biosynthetic process"/>
    <property type="evidence" value="ECO:0007669"/>
    <property type="project" value="UniProtKB-KW"/>
</dbReference>
<dbReference type="Gene3D" id="1.25.40.10">
    <property type="entry name" value="Tetratricopeptide repeat domain"/>
    <property type="match status" value="2"/>
</dbReference>
<dbReference type="AlphaFoldDB" id="A0A2I0CPB4"/>
<dbReference type="GO" id="GO:0042168">
    <property type="term" value="P:heme metabolic process"/>
    <property type="evidence" value="ECO:0007669"/>
    <property type="project" value="InterPro"/>
</dbReference>
<evidence type="ECO:0000256" key="2">
    <source>
        <dbReference type="ARBA" id="ARBA00004429"/>
    </source>
</evidence>
<keyword evidence="6 10" id="KW-0812">Transmembrane</keyword>
<keyword evidence="4" id="KW-1003">Cell membrane</keyword>
<dbReference type="EMBL" id="PIYS01000018">
    <property type="protein sequence ID" value="PKF70954.1"/>
    <property type="molecule type" value="Genomic_DNA"/>
</dbReference>
<evidence type="ECO:0000313" key="13">
    <source>
        <dbReference type="Proteomes" id="UP000242861"/>
    </source>
</evidence>
<comment type="pathway">
    <text evidence="3">Porphyrin-containing compound metabolism; protoheme biosynthesis.</text>
</comment>
<evidence type="ECO:0000256" key="10">
    <source>
        <dbReference type="SAM" id="Phobius"/>
    </source>
</evidence>
<evidence type="ECO:0000256" key="3">
    <source>
        <dbReference type="ARBA" id="ARBA00004744"/>
    </source>
</evidence>
<protein>
    <submittedName>
        <fullName evidence="12">Heme biosynthesis protein HemY</fullName>
    </submittedName>
</protein>
<comment type="caution">
    <text evidence="12">The sequence shown here is derived from an EMBL/GenBank/DDBJ whole genome shotgun (WGS) entry which is preliminary data.</text>
</comment>
<dbReference type="Pfam" id="PF07219">
    <property type="entry name" value="HemY_N"/>
    <property type="match status" value="1"/>
</dbReference>
<dbReference type="InterPro" id="IPR011990">
    <property type="entry name" value="TPR-like_helical_dom_sf"/>
</dbReference>
<keyword evidence="7 10" id="KW-1133">Transmembrane helix</keyword>
<evidence type="ECO:0000256" key="5">
    <source>
        <dbReference type="ARBA" id="ARBA00022519"/>
    </source>
</evidence>
<dbReference type="InterPro" id="IPR005254">
    <property type="entry name" value="Heme_biosyn_assoc_TPR_pro"/>
</dbReference>
<accession>A0A2I0CPB4</accession>
<comment type="subcellular location">
    <subcellularLocation>
        <location evidence="2">Cell inner membrane</location>
        <topology evidence="2">Multi-pass membrane protein</topology>
    </subcellularLocation>
</comment>
<dbReference type="NCBIfam" id="TIGR00540">
    <property type="entry name" value="TPR_hemY_coli"/>
    <property type="match status" value="1"/>
</dbReference>
<evidence type="ECO:0000256" key="7">
    <source>
        <dbReference type="ARBA" id="ARBA00022989"/>
    </source>
</evidence>
<dbReference type="RefSeq" id="WP_101193679.1">
    <property type="nucleotide sequence ID" value="NZ_PIYS01000018.1"/>
</dbReference>
<evidence type="ECO:0000313" key="12">
    <source>
        <dbReference type="EMBL" id="PKF70954.1"/>
    </source>
</evidence>
<dbReference type="Proteomes" id="UP000242861">
    <property type="component" value="Unassembled WGS sequence"/>
</dbReference>